<dbReference type="STRING" id="1423781.FD06_GL000144"/>
<name>A0A0R2AMV5_9LACO</name>
<feature type="domain" description="DnaD N-terminal" evidence="4">
    <location>
        <begin position="16"/>
        <end position="111"/>
    </location>
</feature>
<feature type="domain" description="DnaB/C C-terminal" evidence="3">
    <location>
        <begin position="139"/>
        <end position="209"/>
    </location>
</feature>
<dbReference type="InterPro" id="IPR006343">
    <property type="entry name" value="DnaB/C_C"/>
</dbReference>
<dbReference type="PANTHER" id="PTHR37293">
    <property type="entry name" value="PHAGE REPLICATION PROTEIN-RELATED"/>
    <property type="match status" value="1"/>
</dbReference>
<dbReference type="AlphaFoldDB" id="A0A0R2AMV5"/>
<evidence type="ECO:0000313" key="5">
    <source>
        <dbReference type="EMBL" id="KRM68026.1"/>
    </source>
</evidence>
<dbReference type="Gene3D" id="1.10.10.10">
    <property type="entry name" value="Winged helix-like DNA-binding domain superfamily/Winged helix DNA-binding domain"/>
    <property type="match status" value="1"/>
</dbReference>
<dbReference type="InterPro" id="IPR036388">
    <property type="entry name" value="WH-like_DNA-bd_sf"/>
</dbReference>
<dbReference type="Proteomes" id="UP000052012">
    <property type="component" value="Unassembled WGS sequence"/>
</dbReference>
<gene>
    <name evidence="5" type="ORF">FD06_GL000144</name>
</gene>
<dbReference type="OrthoDB" id="9770238at2"/>
<dbReference type="InterPro" id="IPR053843">
    <property type="entry name" value="DnaD_N"/>
</dbReference>
<reference evidence="5 6" key="1">
    <citation type="journal article" date="2015" name="Genome Announc.">
        <title>Expanding the biotechnology potential of lactobacilli through comparative genomics of 213 strains and associated genera.</title>
        <authorList>
            <person name="Sun Z."/>
            <person name="Harris H.M."/>
            <person name="McCann A."/>
            <person name="Guo C."/>
            <person name="Argimon S."/>
            <person name="Zhang W."/>
            <person name="Yang X."/>
            <person name="Jeffery I.B."/>
            <person name="Cooney J.C."/>
            <person name="Kagawa T.F."/>
            <person name="Liu W."/>
            <person name="Song Y."/>
            <person name="Salvetti E."/>
            <person name="Wrobel A."/>
            <person name="Rasinkangas P."/>
            <person name="Parkhill J."/>
            <person name="Rea M.C."/>
            <person name="O'Sullivan O."/>
            <person name="Ritari J."/>
            <person name="Douillard F.P."/>
            <person name="Paul Ross R."/>
            <person name="Yang R."/>
            <person name="Briner A.E."/>
            <person name="Felis G.E."/>
            <person name="de Vos W.M."/>
            <person name="Barrangou R."/>
            <person name="Klaenhammer T.R."/>
            <person name="Caufield P.W."/>
            <person name="Cui Y."/>
            <person name="Zhang H."/>
            <person name="O'Toole P.W."/>
        </authorList>
    </citation>
    <scope>NUCLEOTIDE SEQUENCE [LARGE SCALE GENOMIC DNA]</scope>
    <source>
        <strain evidence="5 6">DSM 23829</strain>
    </source>
</reference>
<dbReference type="RefSeq" id="WP_056966341.1">
    <property type="nucleotide sequence ID" value="NZ_AYYQ01000031.1"/>
</dbReference>
<dbReference type="PANTHER" id="PTHR37293:SF6">
    <property type="entry name" value="DNA REPLICATION PROTEIN DNAD"/>
    <property type="match status" value="1"/>
</dbReference>
<dbReference type="PATRIC" id="fig|1423781.4.peg.146"/>
<dbReference type="SUPFAM" id="SSF158499">
    <property type="entry name" value="DnaD domain-like"/>
    <property type="match status" value="1"/>
</dbReference>
<evidence type="ECO:0000256" key="1">
    <source>
        <dbReference type="ARBA" id="ARBA00093462"/>
    </source>
</evidence>
<accession>A0A0R2AMV5</accession>
<dbReference type="InterPro" id="IPR053162">
    <property type="entry name" value="DnaD"/>
</dbReference>
<feature type="region of interest" description="Disordered" evidence="2">
    <location>
        <begin position="217"/>
        <end position="241"/>
    </location>
</feature>
<evidence type="ECO:0000259" key="4">
    <source>
        <dbReference type="Pfam" id="PF21984"/>
    </source>
</evidence>
<dbReference type="Pfam" id="PF07261">
    <property type="entry name" value="DnaB_2"/>
    <property type="match status" value="1"/>
</dbReference>
<evidence type="ECO:0000259" key="3">
    <source>
        <dbReference type="Pfam" id="PF07261"/>
    </source>
</evidence>
<evidence type="ECO:0000313" key="6">
    <source>
        <dbReference type="Proteomes" id="UP000052012"/>
    </source>
</evidence>
<dbReference type="InterPro" id="IPR034829">
    <property type="entry name" value="DnaD-like_sf"/>
</dbReference>
<protein>
    <submittedName>
        <fullName evidence="5">Primosome component related protein</fullName>
    </submittedName>
</protein>
<dbReference type="Pfam" id="PF21984">
    <property type="entry name" value="DnaD_N"/>
    <property type="match status" value="1"/>
</dbReference>
<comment type="similarity">
    <text evidence="1">Belongs to the DnaB/DnaD family.</text>
</comment>
<dbReference type="EMBL" id="AYYQ01000031">
    <property type="protein sequence ID" value="KRM68026.1"/>
    <property type="molecule type" value="Genomic_DNA"/>
</dbReference>
<organism evidence="5 6">
    <name type="scientific">Apilactobacillus ozensis DSM 23829 = JCM 17196</name>
    <dbReference type="NCBI Taxonomy" id="1423781"/>
    <lineage>
        <taxon>Bacteria</taxon>
        <taxon>Bacillati</taxon>
        <taxon>Bacillota</taxon>
        <taxon>Bacilli</taxon>
        <taxon>Lactobacillales</taxon>
        <taxon>Lactobacillaceae</taxon>
        <taxon>Apilactobacillus</taxon>
    </lineage>
</organism>
<comment type="caution">
    <text evidence="5">The sequence shown here is derived from an EMBL/GenBank/DDBJ whole genome shotgun (WGS) entry which is preliminary data.</text>
</comment>
<keyword evidence="6" id="KW-1185">Reference proteome</keyword>
<evidence type="ECO:0000256" key="2">
    <source>
        <dbReference type="SAM" id="MobiDB-lite"/>
    </source>
</evidence>
<dbReference type="NCBIfam" id="TIGR01446">
    <property type="entry name" value="DnaD_dom"/>
    <property type="match status" value="1"/>
</dbReference>
<proteinExistence type="inferred from homology"/>
<dbReference type="Gene3D" id="1.10.10.630">
    <property type="entry name" value="DnaD domain-like"/>
    <property type="match status" value="1"/>
</dbReference>
<sequence>MDNFAKNLISEGNTSIPNLLLSKYTEIGMSNEEFIIYLQIKRFIDTGNRFPDIGLIAHNTGLNKNNIYESLHNLIKNKFMQIKTINLPNGKSSDVYDFSLLYEKLSNLDYEKVNENISEEKHNRVIDTKNDNLERKDVFQKIEQEFGRSLSPIELETISQWMDSDNYSFEMILLALKESVLNQVRSLKYMDRILLNWEKSNIRTPYEVEVNRKQRYKGNYQGNSNKNHTEKGPEIPIFKLD</sequence>